<accession>A0A6J6JJZ2</accession>
<protein>
    <submittedName>
        <fullName evidence="2">Unannotated protein</fullName>
    </submittedName>
</protein>
<organism evidence="2">
    <name type="scientific">freshwater metagenome</name>
    <dbReference type="NCBI Taxonomy" id="449393"/>
    <lineage>
        <taxon>unclassified sequences</taxon>
        <taxon>metagenomes</taxon>
        <taxon>ecological metagenomes</taxon>
    </lineage>
</organism>
<dbReference type="Pfam" id="PF17249">
    <property type="entry name" value="DUF5318"/>
    <property type="match status" value="1"/>
</dbReference>
<evidence type="ECO:0000313" key="2">
    <source>
        <dbReference type="EMBL" id="CAB4637570.1"/>
    </source>
</evidence>
<dbReference type="InterPro" id="IPR035169">
    <property type="entry name" value="DUF5318"/>
</dbReference>
<reference evidence="2" key="1">
    <citation type="submission" date="2020-05" db="EMBL/GenBank/DDBJ databases">
        <authorList>
            <person name="Chiriac C."/>
            <person name="Salcher M."/>
            <person name="Ghai R."/>
            <person name="Kavagutti S V."/>
        </authorList>
    </citation>
    <scope>NUCLEOTIDE SEQUENCE</scope>
</reference>
<proteinExistence type="predicted"/>
<dbReference type="EMBL" id="CAEZVC010000181">
    <property type="protein sequence ID" value="CAB4637570.1"/>
    <property type="molecule type" value="Genomic_DNA"/>
</dbReference>
<dbReference type="AlphaFoldDB" id="A0A6J6JJZ2"/>
<feature type="region of interest" description="Disordered" evidence="1">
    <location>
        <begin position="1"/>
        <end position="31"/>
    </location>
</feature>
<sequence>MMERDGRNPSLASTPMGTASRPFRGAPSGRGGEIDYRLARQHLISEYKKGRLAQHEVCDAHPELVRAAREVGQPTSEDCPICHDHKLVLVSYVFGPRLPAFGRCITTAKELKAFTKRSKEGEFACYVVEVCPACHWNHLARTFLLNPARSA</sequence>
<name>A0A6J6JJZ2_9ZZZZ</name>
<evidence type="ECO:0000256" key="1">
    <source>
        <dbReference type="SAM" id="MobiDB-lite"/>
    </source>
</evidence>
<gene>
    <name evidence="2" type="ORF">UFOPK1906_01870</name>
</gene>